<proteinExistence type="predicted"/>
<dbReference type="EMBL" id="GBRH01236759">
    <property type="protein sequence ID" value="JAD61136.1"/>
    <property type="molecule type" value="Transcribed_RNA"/>
</dbReference>
<evidence type="ECO:0000256" key="1">
    <source>
        <dbReference type="SAM" id="SignalP"/>
    </source>
</evidence>
<feature type="chain" id="PRO_5002045718" evidence="1">
    <location>
        <begin position="20"/>
        <end position="54"/>
    </location>
</feature>
<protein>
    <submittedName>
        <fullName evidence="2">Uncharacterized protein</fullName>
    </submittedName>
</protein>
<organism evidence="2">
    <name type="scientific">Arundo donax</name>
    <name type="common">Giant reed</name>
    <name type="synonym">Donax arundinaceus</name>
    <dbReference type="NCBI Taxonomy" id="35708"/>
    <lineage>
        <taxon>Eukaryota</taxon>
        <taxon>Viridiplantae</taxon>
        <taxon>Streptophyta</taxon>
        <taxon>Embryophyta</taxon>
        <taxon>Tracheophyta</taxon>
        <taxon>Spermatophyta</taxon>
        <taxon>Magnoliopsida</taxon>
        <taxon>Liliopsida</taxon>
        <taxon>Poales</taxon>
        <taxon>Poaceae</taxon>
        <taxon>PACMAD clade</taxon>
        <taxon>Arundinoideae</taxon>
        <taxon>Arundineae</taxon>
        <taxon>Arundo</taxon>
    </lineage>
</organism>
<reference evidence="2" key="2">
    <citation type="journal article" date="2015" name="Data Brief">
        <title>Shoot transcriptome of the giant reed, Arundo donax.</title>
        <authorList>
            <person name="Barrero R.A."/>
            <person name="Guerrero F.D."/>
            <person name="Moolhuijzen P."/>
            <person name="Goolsby J.A."/>
            <person name="Tidwell J."/>
            <person name="Bellgard S.E."/>
            <person name="Bellgard M.I."/>
        </authorList>
    </citation>
    <scope>NUCLEOTIDE SEQUENCE</scope>
    <source>
        <tissue evidence="2">Shoot tissue taken approximately 20 cm above the soil surface</tissue>
    </source>
</reference>
<name>A0A0A9BCU6_ARUDO</name>
<dbReference type="AlphaFoldDB" id="A0A0A9BCU6"/>
<reference evidence="2" key="1">
    <citation type="submission" date="2014-09" db="EMBL/GenBank/DDBJ databases">
        <authorList>
            <person name="Magalhaes I.L.F."/>
            <person name="Oliveira U."/>
            <person name="Santos F.R."/>
            <person name="Vidigal T.H.D.A."/>
            <person name="Brescovit A.D."/>
            <person name="Santos A.J."/>
        </authorList>
    </citation>
    <scope>NUCLEOTIDE SEQUENCE</scope>
    <source>
        <tissue evidence="2">Shoot tissue taken approximately 20 cm above the soil surface</tissue>
    </source>
</reference>
<keyword evidence="1" id="KW-0732">Signal</keyword>
<sequence length="54" mass="6126">MKWRLICWHFTLLSSRISSVPQLVSHLSSVLIIAYTCCQAQHRWQSAPTVTPSG</sequence>
<feature type="signal peptide" evidence="1">
    <location>
        <begin position="1"/>
        <end position="19"/>
    </location>
</feature>
<evidence type="ECO:0000313" key="2">
    <source>
        <dbReference type="EMBL" id="JAD61136.1"/>
    </source>
</evidence>
<accession>A0A0A9BCU6</accession>